<sequence>MRIVNLPAIRLSFLVRDPPSWRNCTARSGFRGQAQIFAGSMHLRIPAIDRTRLHPVDVAPNPAFAHPEQTGIPGTRRPAFLQKPRSSCQPLRRAGPFSVPEFFRSGPSWPEAAA</sequence>
<dbReference type="EMBL" id="BSYI01000037">
    <property type="protein sequence ID" value="GMG84515.1"/>
    <property type="molecule type" value="Genomic_DNA"/>
</dbReference>
<accession>A0ABQ6LPY7</accession>
<dbReference type="Proteomes" id="UP001239909">
    <property type="component" value="Unassembled WGS sequence"/>
</dbReference>
<reference evidence="1 2" key="1">
    <citation type="submission" date="2023-04" db="EMBL/GenBank/DDBJ databases">
        <title>Marinoamorphus aggregata gen. nov., sp. Nov., isolate from tissue of brittle star Ophioplocus japonicus.</title>
        <authorList>
            <person name="Kawano K."/>
            <person name="Sawayama S."/>
            <person name="Nakagawa S."/>
        </authorList>
    </citation>
    <scope>NUCLEOTIDE SEQUENCE [LARGE SCALE GENOMIC DNA]</scope>
    <source>
        <strain evidence="1 2">NKW23</strain>
    </source>
</reference>
<organism evidence="1 2">
    <name type="scientific">Paralimibaculum aggregatum</name>
    <dbReference type="NCBI Taxonomy" id="3036245"/>
    <lineage>
        <taxon>Bacteria</taxon>
        <taxon>Pseudomonadati</taxon>
        <taxon>Pseudomonadota</taxon>
        <taxon>Alphaproteobacteria</taxon>
        <taxon>Rhodobacterales</taxon>
        <taxon>Paracoccaceae</taxon>
        <taxon>Paralimibaculum</taxon>
    </lineage>
</organism>
<protein>
    <submittedName>
        <fullName evidence="1">Uncharacterized protein</fullName>
    </submittedName>
</protein>
<comment type="caution">
    <text evidence="1">The sequence shown here is derived from an EMBL/GenBank/DDBJ whole genome shotgun (WGS) entry which is preliminary data.</text>
</comment>
<keyword evidence="2" id="KW-1185">Reference proteome</keyword>
<name>A0ABQ6LPY7_9RHOB</name>
<evidence type="ECO:0000313" key="1">
    <source>
        <dbReference type="EMBL" id="GMG84515.1"/>
    </source>
</evidence>
<proteinExistence type="predicted"/>
<gene>
    <name evidence="1" type="ORF">LNKW23_37310</name>
</gene>
<evidence type="ECO:0000313" key="2">
    <source>
        <dbReference type="Proteomes" id="UP001239909"/>
    </source>
</evidence>